<evidence type="ECO:0000259" key="1">
    <source>
        <dbReference type="Pfam" id="PF09343"/>
    </source>
</evidence>
<evidence type="ECO:0000259" key="3">
    <source>
        <dbReference type="Pfam" id="PF23845"/>
    </source>
</evidence>
<feature type="domain" description="Non-contractile tail sheath N-terminal" evidence="2">
    <location>
        <begin position="17"/>
        <end position="205"/>
    </location>
</feature>
<dbReference type="Pfam" id="PF23845">
    <property type="entry name" value="TIM-barrel_NCTSP"/>
    <property type="match status" value="1"/>
</dbReference>
<evidence type="ECO:0008006" key="6">
    <source>
        <dbReference type="Google" id="ProtNLM"/>
    </source>
</evidence>
<dbReference type="EMBL" id="LBHB01000002">
    <property type="protein sequence ID" value="KLE34459.1"/>
    <property type="molecule type" value="Genomic_DNA"/>
</dbReference>
<dbReference type="RefSeq" id="WP_047004106.1">
    <property type="nucleotide sequence ID" value="NZ_LBHB01000002.1"/>
</dbReference>
<dbReference type="InterPro" id="IPR011740">
    <property type="entry name" value="DUF2460"/>
</dbReference>
<feature type="domain" description="DUF2460" evidence="1">
    <location>
        <begin position="574"/>
        <end position="774"/>
    </location>
</feature>
<dbReference type="AlphaFoldDB" id="A0A0G9MV49"/>
<dbReference type="Proteomes" id="UP000053464">
    <property type="component" value="Unassembled WGS sequence"/>
</dbReference>
<sequence>MAYWLADKREGQDSDFLQRFDADYWTVDFPRPAMASIITQRSDTVRVDCEFHHRNELVGLIWDSEDRFDHPLLGYATDRDYSRTTLTFLWTSRDVRHLDEVNGPTLTIEGRDTDGNARSWFVRLWKYAEGAPNRATVTLPFSNLREGWLADGDLVNPAAIDRMFISIVPPGYDPADPSPFAQATTGVVGLSNIRVAGERAMLELGDVILPANGSGMATAYDDSYNLAPGRVLRNLRHLGYTGDVVHYLGMSHFFRLQRQPDGALLVDPAGTLSLPAISWHSQFLVKCKALGIRPILSLSYELLDVHCPSAWKQRAHNGTAARTGWEPPSTLLSPANPEAMAYLRSVAAKFLDLARTRSMAVAFQIGEPWWWVTADTRAPCLYDDAARAVLASRVPSVPAITDLRTASTPAELALLDAAGAILAESIADLAAAARAAYGGPLEVMLLAFTPTILDAATPEARRANLPTGWAWPAYDRLQVEDYDWLTAGAEALRRKAYKTVQARLGYPLDRQDYLAGFVLDPADRERFWALIDAGLDEARARGVVRTFVWALPQVCRDGYVRLPYQEKQVQPFDDLLYPLALGRDAGVSPEFSTSIALTASGHERRNSQWSDARLHYDVGPGIRGETDLGVLLEFFRARRGPARGFRLADPFDFSSNGLTGTPTATDQLIGIGDGLTASFWLRKNYGSSEDPQQRPITRPRADTVLVSVDGVPTTDWVLEPGGPVIFTDAPGAGQSVRAGFLFDVPVRFAEDRLDITGATFRAGEAPSVPLIELREEL</sequence>
<organism evidence="4 5">
    <name type="scientific">Aurantiacibacter luteus</name>
    <dbReference type="NCBI Taxonomy" id="1581420"/>
    <lineage>
        <taxon>Bacteria</taxon>
        <taxon>Pseudomonadati</taxon>
        <taxon>Pseudomonadota</taxon>
        <taxon>Alphaproteobacteria</taxon>
        <taxon>Sphingomonadales</taxon>
        <taxon>Erythrobacteraceae</taxon>
        <taxon>Aurantiacibacter</taxon>
    </lineage>
</organism>
<dbReference type="Pfam" id="PF09343">
    <property type="entry name" value="DUF2460"/>
    <property type="match status" value="1"/>
</dbReference>
<gene>
    <name evidence="4" type="ORF">AAW00_09565</name>
</gene>
<dbReference type="Pfam" id="PF23844">
    <property type="entry name" value="NCTSP_N"/>
    <property type="match status" value="1"/>
</dbReference>
<dbReference type="InterPro" id="IPR057102">
    <property type="entry name" value="NCTSP_N"/>
</dbReference>
<dbReference type="PATRIC" id="fig|1581420.6.peg.1962"/>
<comment type="caution">
    <text evidence="4">The sequence shown here is derived from an EMBL/GenBank/DDBJ whole genome shotgun (WGS) entry which is preliminary data.</text>
</comment>
<accession>A0A0G9MV49</accession>
<dbReference type="NCBIfam" id="TIGR02217">
    <property type="entry name" value="chp_TIGR02217"/>
    <property type="match status" value="1"/>
</dbReference>
<keyword evidence="5" id="KW-1185">Reference proteome</keyword>
<dbReference type="OrthoDB" id="1685145at2"/>
<evidence type="ECO:0000259" key="2">
    <source>
        <dbReference type="Pfam" id="PF23844"/>
    </source>
</evidence>
<name>A0A0G9MV49_9SPHN</name>
<evidence type="ECO:0000313" key="5">
    <source>
        <dbReference type="Proteomes" id="UP000053464"/>
    </source>
</evidence>
<evidence type="ECO:0000313" key="4">
    <source>
        <dbReference type="EMBL" id="KLE34459.1"/>
    </source>
</evidence>
<reference evidence="4 5" key="1">
    <citation type="submission" date="2015-04" db="EMBL/GenBank/DDBJ databases">
        <title>The draft genome sequence of Erythrobacter luteus KA37.</title>
        <authorList>
            <person name="Zhuang L."/>
            <person name="Liu Y."/>
            <person name="Shao Z."/>
        </authorList>
    </citation>
    <scope>NUCLEOTIDE SEQUENCE [LARGE SCALE GENOMIC DNA]</scope>
    <source>
        <strain evidence="4 5">KA37</strain>
    </source>
</reference>
<proteinExistence type="predicted"/>
<protein>
    <recommendedName>
        <fullName evidence="6">TIGR02217 family protein</fullName>
    </recommendedName>
</protein>
<feature type="domain" description="Non-contractile tail sheath TIM barrel" evidence="3">
    <location>
        <begin position="210"/>
        <end position="559"/>
    </location>
</feature>
<dbReference type="InterPro" id="IPR057122">
    <property type="entry name" value="TIM-barrel_NCTSP"/>
</dbReference>
<dbReference type="STRING" id="1581420.AAW00_09565"/>